<dbReference type="InterPro" id="IPR011009">
    <property type="entry name" value="Kinase-like_dom_sf"/>
</dbReference>
<dbReference type="SMART" id="SM00220">
    <property type="entry name" value="S_TKc"/>
    <property type="match status" value="1"/>
</dbReference>
<feature type="binding site" evidence="7">
    <location>
        <position position="220"/>
    </location>
    <ligand>
        <name>ATP</name>
        <dbReference type="ChEBI" id="CHEBI:30616"/>
    </ligand>
</feature>
<keyword evidence="2" id="KW-0808">Transferase</keyword>
<dbReference type="InterPro" id="IPR030616">
    <property type="entry name" value="Aur-like"/>
</dbReference>
<dbReference type="InterPro" id="IPR008271">
    <property type="entry name" value="Ser/Thr_kinase_AS"/>
</dbReference>
<organism evidence="11 12">
    <name type="scientific">Chrysochromulina tobinii</name>
    <dbReference type="NCBI Taxonomy" id="1460289"/>
    <lineage>
        <taxon>Eukaryota</taxon>
        <taxon>Haptista</taxon>
        <taxon>Haptophyta</taxon>
        <taxon>Prymnesiophyceae</taxon>
        <taxon>Prymnesiales</taxon>
        <taxon>Chrysochromulinaceae</taxon>
        <taxon>Chrysochromulina</taxon>
    </lineage>
</organism>
<feature type="binding site" evidence="7">
    <location>
        <position position="341"/>
    </location>
    <ligand>
        <name>ATP</name>
        <dbReference type="ChEBI" id="CHEBI:30616"/>
    </ligand>
</feature>
<evidence type="ECO:0000313" key="11">
    <source>
        <dbReference type="EMBL" id="KOO31754.1"/>
    </source>
</evidence>
<evidence type="ECO:0000256" key="7">
    <source>
        <dbReference type="PIRSR" id="PIRSR630616-2"/>
    </source>
</evidence>
<accession>A0A0M0JYV4</accession>
<keyword evidence="12" id="KW-1185">Reference proteome</keyword>
<keyword evidence="5 7" id="KW-0067">ATP-binding</keyword>
<feature type="region of interest" description="Disordered" evidence="9">
    <location>
        <begin position="35"/>
        <end position="107"/>
    </location>
</feature>
<dbReference type="PANTHER" id="PTHR24350">
    <property type="entry name" value="SERINE/THREONINE-PROTEIN KINASE IAL-RELATED"/>
    <property type="match status" value="1"/>
</dbReference>
<dbReference type="GO" id="GO:0005524">
    <property type="term" value="F:ATP binding"/>
    <property type="evidence" value="ECO:0007669"/>
    <property type="project" value="UniProtKB-KW"/>
</dbReference>
<feature type="domain" description="Protein kinase" evidence="10">
    <location>
        <begin position="177"/>
        <end position="453"/>
    </location>
</feature>
<evidence type="ECO:0000256" key="1">
    <source>
        <dbReference type="ARBA" id="ARBA00022527"/>
    </source>
</evidence>
<dbReference type="Gene3D" id="1.10.510.10">
    <property type="entry name" value="Transferase(Phosphotransferase) domain 1"/>
    <property type="match status" value="1"/>
</dbReference>
<dbReference type="Proteomes" id="UP000037460">
    <property type="component" value="Unassembled WGS sequence"/>
</dbReference>
<keyword evidence="1" id="KW-0723">Serine/threonine-protein kinase</keyword>
<dbReference type="AlphaFoldDB" id="A0A0M0JYV4"/>
<evidence type="ECO:0000256" key="5">
    <source>
        <dbReference type="ARBA" id="ARBA00022840"/>
    </source>
</evidence>
<feature type="active site" description="Proton acceptor" evidence="6">
    <location>
        <position position="321"/>
    </location>
</feature>
<dbReference type="PROSITE" id="PS00108">
    <property type="entry name" value="PROTEIN_KINASE_ST"/>
    <property type="match status" value="1"/>
</dbReference>
<dbReference type="OrthoDB" id="310217at2759"/>
<dbReference type="GO" id="GO:0004674">
    <property type="term" value="F:protein serine/threonine kinase activity"/>
    <property type="evidence" value="ECO:0007669"/>
    <property type="project" value="UniProtKB-KW"/>
</dbReference>
<feature type="cross-link" description="Glycyl lysine isopeptide (Lys-Gly) (interchain with G-Cter in SUMO2)" evidence="8">
    <location>
        <position position="323"/>
    </location>
</feature>
<dbReference type="EMBL" id="JWZX01001939">
    <property type="protein sequence ID" value="KOO31754.1"/>
    <property type="molecule type" value="Genomic_DNA"/>
</dbReference>
<evidence type="ECO:0000256" key="2">
    <source>
        <dbReference type="ARBA" id="ARBA00022679"/>
    </source>
</evidence>
<keyword evidence="4 11" id="KW-0418">Kinase</keyword>
<dbReference type="PROSITE" id="PS50011">
    <property type="entry name" value="PROTEIN_KINASE_DOM"/>
    <property type="match status" value="1"/>
</dbReference>
<evidence type="ECO:0000256" key="3">
    <source>
        <dbReference type="ARBA" id="ARBA00022741"/>
    </source>
</evidence>
<feature type="compositionally biased region" description="Low complexity" evidence="9">
    <location>
        <begin position="51"/>
        <end position="62"/>
    </location>
</feature>
<sequence>MRDESAMPALRRQIEELARTYVKQGVTIEELQSPRLLGTTRLSRPMDSRARAQAATGAATTQPLPLQLDSPSRLRVNPDGSPSKRVTAGMPSRPEFYPAPPAREDKVAETGFDPSARLAAFRQRPERPGDSSGARLLSTGTSGLTSNPYAAKDLPKVVVKPSSQSSSKTDPLAPFGLRTLGPIAAGAFSTVVRALRANGGSGGGGGGGGGGGMDAEVAVKSFNRVKYQKEPWLKESLKSELEVLGMLQATSHPHVANLLAVHEASQATHAVLEYCSGGSVHRHLRSLRHGHGLTEPHAALVVHQLITALAHLHAHQIAHRDVKPENVLYTDGARRSVKLCDFGFALHCGKKLLKTVCGSPAYMAPELCTKGAYLGPPVDVWALGCFAFEALHGLCAFRASDMATLQLRIKRCDHTPFSKTLSPAVQRAVRSLLVVDAAQRPSADETVLSWEALRRAPDADASVDRRQALPAAASVIDHRMS</sequence>
<evidence type="ECO:0000259" key="10">
    <source>
        <dbReference type="PROSITE" id="PS50011"/>
    </source>
</evidence>
<evidence type="ECO:0000256" key="4">
    <source>
        <dbReference type="ARBA" id="ARBA00022777"/>
    </source>
</evidence>
<keyword evidence="3 7" id="KW-0547">Nucleotide-binding</keyword>
<name>A0A0M0JYV4_9EUKA</name>
<gene>
    <name evidence="11" type="ORF">Ctob_014712</name>
</gene>
<dbReference type="SUPFAM" id="SSF56112">
    <property type="entry name" value="Protein kinase-like (PK-like)"/>
    <property type="match status" value="1"/>
</dbReference>
<evidence type="ECO:0000256" key="6">
    <source>
        <dbReference type="PIRSR" id="PIRSR630616-1"/>
    </source>
</evidence>
<feature type="binding site" evidence="7">
    <location>
        <begin position="325"/>
        <end position="326"/>
    </location>
    <ligand>
        <name>ATP</name>
        <dbReference type="ChEBI" id="CHEBI:30616"/>
    </ligand>
</feature>
<dbReference type="InterPro" id="IPR000719">
    <property type="entry name" value="Prot_kinase_dom"/>
</dbReference>
<comment type="caution">
    <text evidence="11">The sequence shown here is derived from an EMBL/GenBank/DDBJ whole genome shotgun (WGS) entry which is preliminary data.</text>
</comment>
<evidence type="ECO:0000256" key="8">
    <source>
        <dbReference type="PIRSR" id="PIRSR630616-3"/>
    </source>
</evidence>
<protein>
    <submittedName>
        <fullName evidence="11">Protein kinase domain containing protein</fullName>
    </submittedName>
</protein>
<dbReference type="Pfam" id="PF00069">
    <property type="entry name" value="Pkinase"/>
    <property type="match status" value="1"/>
</dbReference>
<proteinExistence type="predicted"/>
<evidence type="ECO:0000313" key="12">
    <source>
        <dbReference type="Proteomes" id="UP000037460"/>
    </source>
</evidence>
<reference evidence="12" key="1">
    <citation type="journal article" date="2015" name="PLoS Genet.">
        <title>Genome Sequence and Transcriptome Analyses of Chrysochromulina tobin: Metabolic Tools for Enhanced Algal Fitness in the Prominent Order Prymnesiales (Haptophyceae).</title>
        <authorList>
            <person name="Hovde B.T."/>
            <person name="Deodato C.R."/>
            <person name="Hunsperger H.M."/>
            <person name="Ryken S.A."/>
            <person name="Yost W."/>
            <person name="Jha R.K."/>
            <person name="Patterson J."/>
            <person name="Monnat R.J. Jr."/>
            <person name="Barlow S.B."/>
            <person name="Starkenburg S.R."/>
            <person name="Cattolico R.A."/>
        </authorList>
    </citation>
    <scope>NUCLEOTIDE SEQUENCE</scope>
    <source>
        <strain evidence="12">CCMP291</strain>
    </source>
</reference>
<feature type="region of interest" description="Disordered" evidence="9">
    <location>
        <begin position="120"/>
        <end position="148"/>
    </location>
</feature>
<feature type="compositionally biased region" description="Polar residues" evidence="9">
    <location>
        <begin position="138"/>
        <end position="148"/>
    </location>
</feature>
<evidence type="ECO:0000256" key="9">
    <source>
        <dbReference type="SAM" id="MobiDB-lite"/>
    </source>
</evidence>